<dbReference type="SUPFAM" id="SSF49452">
    <property type="entry name" value="Starch-binding domain-like"/>
    <property type="match status" value="1"/>
</dbReference>
<organism evidence="1">
    <name type="scientific">marine metagenome</name>
    <dbReference type="NCBI Taxonomy" id="408172"/>
    <lineage>
        <taxon>unclassified sequences</taxon>
        <taxon>metagenomes</taxon>
        <taxon>ecological metagenomes</taxon>
    </lineage>
</organism>
<proteinExistence type="predicted"/>
<dbReference type="InterPro" id="IPR008972">
    <property type="entry name" value="Cupredoxin"/>
</dbReference>
<feature type="non-terminal residue" evidence="1">
    <location>
        <position position="1"/>
    </location>
</feature>
<dbReference type="InterPro" id="IPR013784">
    <property type="entry name" value="Carb-bd-like_fold"/>
</dbReference>
<dbReference type="Pfam" id="PF13620">
    <property type="entry name" value="CarboxypepD_reg"/>
    <property type="match status" value="1"/>
</dbReference>
<dbReference type="Gene3D" id="2.60.40.1120">
    <property type="entry name" value="Carboxypeptidase-like, regulatory domain"/>
    <property type="match status" value="1"/>
</dbReference>
<accession>A0A381T6A8</accession>
<dbReference type="GO" id="GO:0030246">
    <property type="term" value="F:carbohydrate binding"/>
    <property type="evidence" value="ECO:0007669"/>
    <property type="project" value="InterPro"/>
</dbReference>
<sequence length="226" mass="23765">VCGVALLSIGSARLLSAQDGVIAGRVTTMVPGSTEPLVVTTNVGVCGQTVPDESILVDATGGLANAVVTVEGLAARPETLPILVSNDGCRFQPRVQVSHPGGEIELTSADDVLHTSHAYAEDGRSLFNVAIPIPGLTITRQLTARGLVRLVCDTHTWMRGFVMASLDRAVVSAETGSFRIEGVSPGTYKLRVWHEKLQSTTHTVSVTADGVTEVLIEMKLPGKVKS</sequence>
<name>A0A381T6A8_9ZZZZ</name>
<dbReference type="EMBL" id="UINC01004013">
    <property type="protein sequence ID" value="SVA11091.1"/>
    <property type="molecule type" value="Genomic_DNA"/>
</dbReference>
<dbReference type="SUPFAM" id="SSF49503">
    <property type="entry name" value="Cupredoxins"/>
    <property type="match status" value="1"/>
</dbReference>
<protein>
    <recommendedName>
        <fullName evidence="2">Rhamnogalacturonan lyase domain-containing protein</fullName>
    </recommendedName>
</protein>
<evidence type="ECO:0000313" key="1">
    <source>
        <dbReference type="EMBL" id="SVA11091.1"/>
    </source>
</evidence>
<evidence type="ECO:0008006" key="2">
    <source>
        <dbReference type="Google" id="ProtNLM"/>
    </source>
</evidence>
<dbReference type="AlphaFoldDB" id="A0A381T6A8"/>
<reference evidence="1" key="1">
    <citation type="submission" date="2018-05" db="EMBL/GenBank/DDBJ databases">
        <authorList>
            <person name="Lanie J.A."/>
            <person name="Ng W.-L."/>
            <person name="Kazmierczak K.M."/>
            <person name="Andrzejewski T.M."/>
            <person name="Davidsen T.M."/>
            <person name="Wayne K.J."/>
            <person name="Tettelin H."/>
            <person name="Glass J.I."/>
            <person name="Rusch D."/>
            <person name="Podicherti R."/>
            <person name="Tsui H.-C.T."/>
            <person name="Winkler M.E."/>
        </authorList>
    </citation>
    <scope>NUCLEOTIDE SEQUENCE</scope>
</reference>
<gene>
    <name evidence="1" type="ORF">METZ01_LOCUS63945</name>
</gene>